<sequence length="307" mass="33662">MSQLAFLGRAATFVGLGWAGQTFLPREYVDRINDALRSAVPTSDDRLLRQLSKQVDNLSSSASSRPQTIVVQREGGRPWWLAALLCAGGWLYLRFRFGLTLADLTLVTRSGLNSTVSAFAAKIQAVSDMVSNVRELLSQKIEHIRETVDKVLRDIRGVSDDVSDVKADVDATRSLAESCDKRLAETSAKQDYANRGIHALCAVVGELLQNAAKTPAIENLRSFSLLSRPHQTRTASAPETQTPSMIEEGGGDQQDEQQREDPVAIVTQIVQESKLAAAAPADRDDDDDDDDDDDQEEEEQLLLRNPG</sequence>
<evidence type="ECO:0000256" key="1">
    <source>
        <dbReference type="SAM" id="MobiDB-lite"/>
    </source>
</evidence>
<comment type="caution">
    <text evidence="4">The sequence shown here is derived from an EMBL/GenBank/DDBJ whole genome shotgun (WGS) entry which is preliminary data.</text>
</comment>
<dbReference type="Pfam" id="PF07889">
    <property type="entry name" value="DUF1664"/>
    <property type="match status" value="1"/>
</dbReference>
<feature type="region of interest" description="Disordered" evidence="1">
    <location>
        <begin position="228"/>
        <end position="307"/>
    </location>
</feature>
<gene>
    <name evidence="4" type="ORF">CTAYLR_003762</name>
</gene>
<accession>A0AAD7UCY2</accession>
<dbReference type="AlphaFoldDB" id="A0AAD7UCY2"/>
<evidence type="ECO:0000259" key="3">
    <source>
        <dbReference type="Pfam" id="PF07889"/>
    </source>
</evidence>
<protein>
    <recommendedName>
        <fullName evidence="3">DUF1664 domain-containing protein</fullName>
    </recommendedName>
</protein>
<keyword evidence="5" id="KW-1185">Reference proteome</keyword>
<feature type="compositionally biased region" description="Acidic residues" evidence="1">
    <location>
        <begin position="283"/>
        <end position="300"/>
    </location>
</feature>
<name>A0AAD7UCY2_9STRA</name>
<organism evidence="4 5">
    <name type="scientific">Chrysophaeum taylorii</name>
    <dbReference type="NCBI Taxonomy" id="2483200"/>
    <lineage>
        <taxon>Eukaryota</taxon>
        <taxon>Sar</taxon>
        <taxon>Stramenopiles</taxon>
        <taxon>Ochrophyta</taxon>
        <taxon>Pelagophyceae</taxon>
        <taxon>Pelagomonadales</taxon>
        <taxon>Pelagomonadaceae</taxon>
        <taxon>Chrysophaeum</taxon>
    </lineage>
</organism>
<dbReference type="Proteomes" id="UP001230188">
    <property type="component" value="Unassembled WGS sequence"/>
</dbReference>
<evidence type="ECO:0000313" key="5">
    <source>
        <dbReference type="Proteomes" id="UP001230188"/>
    </source>
</evidence>
<evidence type="ECO:0000256" key="2">
    <source>
        <dbReference type="SAM" id="SignalP"/>
    </source>
</evidence>
<feature type="domain" description="DUF1664" evidence="3">
    <location>
        <begin position="82"/>
        <end position="183"/>
    </location>
</feature>
<dbReference type="PANTHER" id="PTHR47289">
    <property type="entry name" value="TRANSCRIPTION FACTOR, PUTATIVE (DUF1664)-RELATED"/>
    <property type="match status" value="1"/>
</dbReference>
<proteinExistence type="predicted"/>
<feature type="chain" id="PRO_5041921201" description="DUF1664 domain-containing protein" evidence="2">
    <location>
        <begin position="20"/>
        <end position="307"/>
    </location>
</feature>
<dbReference type="PANTHER" id="PTHR47289:SF2">
    <property type="entry name" value="TRANSCRIPTION FACTOR, PUTATIVE (DUF1664)-RELATED"/>
    <property type="match status" value="1"/>
</dbReference>
<dbReference type="EMBL" id="JAQMWT010000370">
    <property type="protein sequence ID" value="KAJ8602717.1"/>
    <property type="molecule type" value="Genomic_DNA"/>
</dbReference>
<reference evidence="4" key="1">
    <citation type="submission" date="2023-01" db="EMBL/GenBank/DDBJ databases">
        <title>Metagenome sequencing of chrysophaentin producing Chrysophaeum taylorii.</title>
        <authorList>
            <person name="Davison J."/>
            <person name="Bewley C."/>
        </authorList>
    </citation>
    <scope>NUCLEOTIDE SEQUENCE</scope>
    <source>
        <strain evidence="4">NIES-1699</strain>
    </source>
</reference>
<keyword evidence="2" id="KW-0732">Signal</keyword>
<dbReference type="InterPro" id="IPR012458">
    <property type="entry name" value="DUF1664"/>
</dbReference>
<evidence type="ECO:0000313" key="4">
    <source>
        <dbReference type="EMBL" id="KAJ8602717.1"/>
    </source>
</evidence>
<feature type="compositionally biased region" description="Polar residues" evidence="1">
    <location>
        <begin position="232"/>
        <end position="244"/>
    </location>
</feature>
<feature type="signal peptide" evidence="2">
    <location>
        <begin position="1"/>
        <end position="19"/>
    </location>
</feature>